<evidence type="ECO:0000313" key="3">
    <source>
        <dbReference type="Proteomes" id="UP000619170"/>
    </source>
</evidence>
<feature type="transmembrane region" description="Helical" evidence="1">
    <location>
        <begin position="85"/>
        <end position="106"/>
    </location>
</feature>
<feature type="transmembrane region" description="Helical" evidence="1">
    <location>
        <begin position="6"/>
        <end position="25"/>
    </location>
</feature>
<dbReference type="Proteomes" id="UP000619170">
    <property type="component" value="Unassembled WGS sequence"/>
</dbReference>
<accession>A0ABR9NKA2</accession>
<keyword evidence="1" id="KW-1133">Transmembrane helix</keyword>
<proteinExistence type="predicted"/>
<keyword evidence="3" id="KW-1185">Reference proteome</keyword>
<organism evidence="2 3">
    <name type="scientific">Acinetobacter oleivorans</name>
    <dbReference type="NCBI Taxonomy" id="1148157"/>
    <lineage>
        <taxon>Bacteria</taxon>
        <taxon>Pseudomonadati</taxon>
        <taxon>Pseudomonadota</taxon>
        <taxon>Gammaproteobacteria</taxon>
        <taxon>Moraxellales</taxon>
        <taxon>Moraxellaceae</taxon>
        <taxon>Acinetobacter</taxon>
    </lineage>
</organism>
<keyword evidence="1" id="KW-0472">Membrane</keyword>
<evidence type="ECO:0000313" key="2">
    <source>
        <dbReference type="EMBL" id="MBE2165362.1"/>
    </source>
</evidence>
<protein>
    <submittedName>
        <fullName evidence="2">Uncharacterized protein</fullName>
    </submittedName>
</protein>
<dbReference type="EMBL" id="JADAZL010000006">
    <property type="protein sequence ID" value="MBE2165362.1"/>
    <property type="molecule type" value="Genomic_DNA"/>
</dbReference>
<feature type="transmembrane region" description="Helical" evidence="1">
    <location>
        <begin position="51"/>
        <end position="73"/>
    </location>
</feature>
<name>A0ABR9NKA2_9GAMM</name>
<dbReference type="RefSeq" id="WP_087400889.1">
    <property type="nucleotide sequence ID" value="NZ_JADAZL010000006.1"/>
</dbReference>
<gene>
    <name evidence="2" type="ORF">IIQ43_12595</name>
</gene>
<reference evidence="2 3" key="1">
    <citation type="submission" date="2020-10" db="EMBL/GenBank/DDBJ databases">
        <authorList>
            <person name="Mohd Rani F."/>
        </authorList>
    </citation>
    <scope>NUCLEOTIDE SEQUENCE [LARGE SCALE GENOMIC DNA]</scope>
    <source>
        <strain evidence="2 3">AC1583</strain>
    </source>
</reference>
<keyword evidence="1" id="KW-0812">Transmembrane</keyword>
<reference evidence="3" key="2">
    <citation type="submission" date="2023-07" db="EMBL/GenBank/DDBJ databases">
        <title>Acinetobacter oleivorans assembled AC1583.</title>
        <authorList>
            <person name="Yeo C.C."/>
        </authorList>
    </citation>
    <scope>NUCLEOTIDE SEQUENCE [LARGE SCALE GENOMIC DNA]</scope>
    <source>
        <strain evidence="3">AC1583</strain>
    </source>
</reference>
<evidence type="ECO:0000256" key="1">
    <source>
        <dbReference type="SAM" id="Phobius"/>
    </source>
</evidence>
<comment type="caution">
    <text evidence="2">The sequence shown here is derived from an EMBL/GenBank/DDBJ whole genome shotgun (WGS) entry which is preliminary data.</text>
</comment>
<sequence>MQIQIGIDIVLILAFSAYLYFITGWNGKNKAASIKQFRQIPINLLFKEIRWMYFACMACVLITIILVDWRIYYVACYFDALSVSLWIFLIYFSIFSTYQIGTAILLKLLTIFSNRATT</sequence>